<accession>A0ABR8GLR8</accession>
<keyword evidence="4" id="KW-0238">DNA-binding</keyword>
<dbReference type="SMART" id="SM00267">
    <property type="entry name" value="GGDEF"/>
    <property type="match status" value="1"/>
</dbReference>
<evidence type="ECO:0000256" key="3">
    <source>
        <dbReference type="ARBA" id="ARBA00023015"/>
    </source>
</evidence>
<dbReference type="SUPFAM" id="SSF52172">
    <property type="entry name" value="CheY-like"/>
    <property type="match status" value="1"/>
</dbReference>
<dbReference type="Gene3D" id="3.40.50.2300">
    <property type="match status" value="1"/>
</dbReference>
<keyword evidence="2" id="KW-0902">Two-component regulatory system</keyword>
<reference evidence="9 10" key="1">
    <citation type="journal article" date="2020" name="ISME J.">
        <title>Comparative genomics reveals insights into cyanobacterial evolution and habitat adaptation.</title>
        <authorList>
            <person name="Chen M.Y."/>
            <person name="Teng W.K."/>
            <person name="Zhao L."/>
            <person name="Hu C.X."/>
            <person name="Zhou Y.K."/>
            <person name="Han B.P."/>
            <person name="Song L.R."/>
            <person name="Shu W.S."/>
        </authorList>
    </citation>
    <scope>NUCLEOTIDE SEQUENCE [LARGE SCALE GENOMIC DNA]</scope>
    <source>
        <strain evidence="9 10">FACHB-248</strain>
    </source>
</reference>
<dbReference type="CDD" id="cd01949">
    <property type="entry name" value="GGDEF"/>
    <property type="match status" value="1"/>
</dbReference>
<evidence type="ECO:0000313" key="10">
    <source>
        <dbReference type="Proteomes" id="UP000660380"/>
    </source>
</evidence>
<dbReference type="InterPro" id="IPR011006">
    <property type="entry name" value="CheY-like_superfamily"/>
</dbReference>
<dbReference type="RefSeq" id="WP_084763217.1">
    <property type="nucleotide sequence ID" value="NZ_JACJTA010000010.1"/>
</dbReference>
<evidence type="ECO:0000259" key="7">
    <source>
        <dbReference type="PROSITE" id="PS50110"/>
    </source>
</evidence>
<dbReference type="Proteomes" id="UP000660380">
    <property type="component" value="Unassembled WGS sequence"/>
</dbReference>
<dbReference type="EMBL" id="JACJTA010000010">
    <property type="protein sequence ID" value="MBD2604346.1"/>
    <property type="molecule type" value="Genomic_DNA"/>
</dbReference>
<evidence type="ECO:0000256" key="4">
    <source>
        <dbReference type="ARBA" id="ARBA00023125"/>
    </source>
</evidence>
<protein>
    <submittedName>
        <fullName evidence="9">Diguanylate cyclase</fullName>
    </submittedName>
</protein>
<keyword evidence="5" id="KW-0804">Transcription</keyword>
<dbReference type="InterPro" id="IPR029787">
    <property type="entry name" value="Nucleotide_cyclase"/>
</dbReference>
<evidence type="ECO:0000259" key="8">
    <source>
        <dbReference type="PROSITE" id="PS50887"/>
    </source>
</evidence>
<keyword evidence="10" id="KW-1185">Reference proteome</keyword>
<evidence type="ECO:0000256" key="1">
    <source>
        <dbReference type="ARBA" id="ARBA00022553"/>
    </source>
</evidence>
<dbReference type="PROSITE" id="PS50110">
    <property type="entry name" value="RESPONSE_REGULATORY"/>
    <property type="match status" value="1"/>
</dbReference>
<name>A0ABR8GLR8_9CYAN</name>
<organism evidence="9 10">
    <name type="scientific">Scytonema hofmannii FACHB-248</name>
    <dbReference type="NCBI Taxonomy" id="1842502"/>
    <lineage>
        <taxon>Bacteria</taxon>
        <taxon>Bacillati</taxon>
        <taxon>Cyanobacteriota</taxon>
        <taxon>Cyanophyceae</taxon>
        <taxon>Nostocales</taxon>
        <taxon>Scytonemataceae</taxon>
        <taxon>Scytonema</taxon>
    </lineage>
</organism>
<dbReference type="Pfam" id="PF00990">
    <property type="entry name" value="GGDEF"/>
    <property type="match status" value="1"/>
</dbReference>
<dbReference type="PROSITE" id="PS50887">
    <property type="entry name" value="GGDEF"/>
    <property type="match status" value="1"/>
</dbReference>
<sequence length="355" mass="39761">MINCDFQNNSPLVLVVDDERALRLLLHRAMEKEGYRVTEACNGQHCLDICQEHLPDLILLDAMMPGLDGFSCCTQMQTLLGDNCPPILMITALDDQQSVNRALEAGATDYITKPIDWSVLGQRVNRLLTSRWAVGELQQKIQRECMLTVQVEAANRKLQSLSSMDSLTKITNRYYFNEYLERQWSRLQKYQLSLSLILINVSFNKAENEHQVRDEYLRQIADTISSCKLRGADLVARFGDAQFAMILPNTQAEAALQMADAIVSAVKAIDIGDRHSKIDEFVSFSLGITSVIPSSEFSVNQLISTTEKALSQGKLAASDRKTEGDCLVPLPLELSQGVGFIRWGHSYVYLFASSI</sequence>
<dbReference type="Gene3D" id="3.30.70.270">
    <property type="match status" value="1"/>
</dbReference>
<evidence type="ECO:0000256" key="2">
    <source>
        <dbReference type="ARBA" id="ARBA00023012"/>
    </source>
</evidence>
<dbReference type="InterPro" id="IPR000160">
    <property type="entry name" value="GGDEF_dom"/>
</dbReference>
<dbReference type="Pfam" id="PF00072">
    <property type="entry name" value="Response_reg"/>
    <property type="match status" value="1"/>
</dbReference>
<gene>
    <name evidence="9" type="ORF">H6G81_07320</name>
</gene>
<comment type="caution">
    <text evidence="9">The sequence shown here is derived from an EMBL/GenBank/DDBJ whole genome shotgun (WGS) entry which is preliminary data.</text>
</comment>
<dbReference type="PANTHER" id="PTHR48111:SF1">
    <property type="entry name" value="TWO-COMPONENT RESPONSE REGULATOR ORR33"/>
    <property type="match status" value="1"/>
</dbReference>
<dbReference type="InterPro" id="IPR043128">
    <property type="entry name" value="Rev_trsase/Diguanyl_cyclase"/>
</dbReference>
<keyword evidence="3" id="KW-0805">Transcription regulation</keyword>
<evidence type="ECO:0000256" key="6">
    <source>
        <dbReference type="PROSITE-ProRule" id="PRU00169"/>
    </source>
</evidence>
<dbReference type="NCBIfam" id="TIGR00254">
    <property type="entry name" value="GGDEF"/>
    <property type="match status" value="1"/>
</dbReference>
<proteinExistence type="predicted"/>
<feature type="domain" description="GGDEF" evidence="8">
    <location>
        <begin position="192"/>
        <end position="326"/>
    </location>
</feature>
<evidence type="ECO:0000256" key="5">
    <source>
        <dbReference type="ARBA" id="ARBA00023163"/>
    </source>
</evidence>
<dbReference type="SMART" id="SM00448">
    <property type="entry name" value="REC"/>
    <property type="match status" value="1"/>
</dbReference>
<feature type="domain" description="Response regulatory" evidence="7">
    <location>
        <begin position="12"/>
        <end position="128"/>
    </location>
</feature>
<evidence type="ECO:0000313" key="9">
    <source>
        <dbReference type="EMBL" id="MBD2604346.1"/>
    </source>
</evidence>
<keyword evidence="1 6" id="KW-0597">Phosphoprotein</keyword>
<dbReference type="InterPro" id="IPR001789">
    <property type="entry name" value="Sig_transdc_resp-reg_receiver"/>
</dbReference>
<dbReference type="PANTHER" id="PTHR48111">
    <property type="entry name" value="REGULATOR OF RPOS"/>
    <property type="match status" value="1"/>
</dbReference>
<dbReference type="SUPFAM" id="SSF55073">
    <property type="entry name" value="Nucleotide cyclase"/>
    <property type="match status" value="1"/>
</dbReference>
<feature type="modified residue" description="4-aspartylphosphate" evidence="6">
    <location>
        <position position="61"/>
    </location>
</feature>
<dbReference type="InterPro" id="IPR039420">
    <property type="entry name" value="WalR-like"/>
</dbReference>